<dbReference type="GO" id="GO:0006629">
    <property type="term" value="P:lipid metabolic process"/>
    <property type="evidence" value="ECO:0007669"/>
    <property type="project" value="InterPro"/>
</dbReference>
<dbReference type="GO" id="GO:0008889">
    <property type="term" value="F:glycerophosphodiester phosphodiesterase activity"/>
    <property type="evidence" value="ECO:0007669"/>
    <property type="project" value="UniProtKB-EC"/>
</dbReference>
<dbReference type="Gene3D" id="3.20.20.190">
    <property type="entry name" value="Phosphatidylinositol (PI) phosphodiesterase"/>
    <property type="match status" value="1"/>
</dbReference>
<evidence type="ECO:0000313" key="2">
    <source>
        <dbReference type="EMBL" id="MBB4915454.1"/>
    </source>
</evidence>
<dbReference type="EC" id="3.1.4.46" evidence="2"/>
<evidence type="ECO:0000259" key="1">
    <source>
        <dbReference type="PROSITE" id="PS51704"/>
    </source>
</evidence>
<dbReference type="PANTHER" id="PTHR46211:SF14">
    <property type="entry name" value="GLYCEROPHOSPHODIESTER PHOSPHODIESTERASE"/>
    <property type="match status" value="1"/>
</dbReference>
<dbReference type="EMBL" id="JACHJP010000002">
    <property type="protein sequence ID" value="MBB4915454.1"/>
    <property type="molecule type" value="Genomic_DNA"/>
</dbReference>
<dbReference type="PANTHER" id="PTHR46211">
    <property type="entry name" value="GLYCEROPHOSPHORYL DIESTER PHOSPHODIESTERASE"/>
    <property type="match status" value="1"/>
</dbReference>
<comment type="caution">
    <text evidence="2">The sequence shown here is derived from an EMBL/GenBank/DDBJ whole genome shotgun (WGS) entry which is preliminary data.</text>
</comment>
<proteinExistence type="predicted"/>
<dbReference type="SUPFAM" id="SSF51695">
    <property type="entry name" value="PLC-like phosphodiesterases"/>
    <property type="match status" value="1"/>
</dbReference>
<dbReference type="AlphaFoldDB" id="A0A7W7QL74"/>
<dbReference type="InterPro" id="IPR017946">
    <property type="entry name" value="PLC-like_Pdiesterase_TIM-brl"/>
</dbReference>
<dbReference type="PROSITE" id="PS51704">
    <property type="entry name" value="GP_PDE"/>
    <property type="match status" value="1"/>
</dbReference>
<protein>
    <submittedName>
        <fullName evidence="2">Glycerophosphoryl diester phosphodiesterase</fullName>
        <ecNumber evidence="2">3.1.4.46</ecNumber>
    </submittedName>
</protein>
<dbReference type="RefSeq" id="WP_184714114.1">
    <property type="nucleotide sequence ID" value="NZ_JACHJP010000002.1"/>
</dbReference>
<dbReference type="Proteomes" id="UP000552644">
    <property type="component" value="Unassembled WGS sequence"/>
</dbReference>
<dbReference type="Pfam" id="PF03009">
    <property type="entry name" value="GDPD"/>
    <property type="match status" value="1"/>
</dbReference>
<keyword evidence="3" id="KW-1185">Reference proteome</keyword>
<dbReference type="InterPro" id="IPR030395">
    <property type="entry name" value="GP_PDE_dom"/>
</dbReference>
<accession>A0A7W7QL74</accession>
<sequence length="297" mass="32291">MPLVSPVALRVVCGAAVLGMVTVVTTGRGDERTVPAGCPAPVVVSHRGYGPPGTENTVGAFRAALAAGSRQVELDVHFTRDHRPVLMHDATVDRTTTGTGRVSGMTLSRFRALRTPGGERPATLGEAFRLLRASGGRTLLDLKEVPDAADLRSLAGEYHRTNAYRWASLMSFSLDALRAVRSIPARRGLLARTAPSVALARRFAFVGIRHDRLTEKLVRAYERAGVTVYAWTPNDPAAWRRLAGYGVERVVTDETPAYLAWATRLCGRQRLAARRTTNFGSLATTSQLPKSLRSFTW</sequence>
<name>A0A7W7QL74_9ACTN</name>
<reference evidence="2 3" key="1">
    <citation type="submission" date="2020-08" db="EMBL/GenBank/DDBJ databases">
        <title>Genomic Encyclopedia of Type Strains, Phase III (KMG-III): the genomes of soil and plant-associated and newly described type strains.</title>
        <authorList>
            <person name="Whitman W."/>
        </authorList>
    </citation>
    <scope>NUCLEOTIDE SEQUENCE [LARGE SCALE GENOMIC DNA]</scope>
    <source>
        <strain evidence="2 3">CECT 8840</strain>
    </source>
</reference>
<gene>
    <name evidence="2" type="ORF">FHS44_002539</name>
</gene>
<organism evidence="2 3">
    <name type="scientific">Streptosporangium saharense</name>
    <dbReference type="NCBI Taxonomy" id="1706840"/>
    <lineage>
        <taxon>Bacteria</taxon>
        <taxon>Bacillati</taxon>
        <taxon>Actinomycetota</taxon>
        <taxon>Actinomycetes</taxon>
        <taxon>Streptosporangiales</taxon>
        <taxon>Streptosporangiaceae</taxon>
        <taxon>Streptosporangium</taxon>
    </lineage>
</organism>
<feature type="domain" description="GP-PDE" evidence="1">
    <location>
        <begin position="41"/>
        <end position="262"/>
    </location>
</feature>
<evidence type="ECO:0000313" key="3">
    <source>
        <dbReference type="Proteomes" id="UP000552644"/>
    </source>
</evidence>
<dbReference type="PROSITE" id="PS50007">
    <property type="entry name" value="PIPLC_X_DOMAIN"/>
    <property type="match status" value="1"/>
</dbReference>
<keyword evidence="2" id="KW-0378">Hydrolase</keyword>